<dbReference type="Proteomes" id="UP001298593">
    <property type="component" value="Unassembled WGS sequence"/>
</dbReference>
<reference evidence="1 2" key="1">
    <citation type="submission" date="2023-12" db="EMBL/GenBank/DDBJ databases">
        <title>Description of new species of Mycobacterium terrae complex isolated from sewage at the Sao Paulo Zoological Park Foundation in Brazil.</title>
        <authorList>
            <person name="Romagnoli C.L."/>
            <person name="Conceicao E.C."/>
            <person name="Machado E."/>
            <person name="Barreto L.B.P.F."/>
            <person name="Sharma A."/>
            <person name="Silva N.M."/>
            <person name="Marques L.E."/>
            <person name="Juliana M.A."/>
            <person name="Lourenco M.C.S."/>
            <person name="Digiampietri L.A."/>
            <person name="Suffys P.N."/>
            <person name="Viana-Niero C."/>
        </authorList>
    </citation>
    <scope>NUCLEOTIDE SEQUENCE [LARGE SCALE GENOMIC DNA]</scope>
    <source>
        <strain evidence="1 2">MYC340</strain>
    </source>
</reference>
<evidence type="ECO:0000313" key="1">
    <source>
        <dbReference type="EMBL" id="MEB3035236.1"/>
    </source>
</evidence>
<comment type="caution">
    <text evidence="1">The sequence shown here is derived from an EMBL/GenBank/DDBJ whole genome shotgun (WGS) entry which is preliminary data.</text>
</comment>
<evidence type="ECO:0000313" key="2">
    <source>
        <dbReference type="Proteomes" id="UP001298593"/>
    </source>
</evidence>
<dbReference type="EMBL" id="JAYJJU010000113">
    <property type="protein sequence ID" value="MEB3035236.1"/>
    <property type="molecule type" value="Genomic_DNA"/>
</dbReference>
<protein>
    <recommendedName>
        <fullName evidence="3">Monooxygenase</fullName>
    </recommendedName>
</protein>
<accession>A0ABU5Y4V7</accession>
<proteinExistence type="predicted"/>
<name>A0ABU5Y4V7_9MYCO</name>
<keyword evidence="2" id="KW-1185">Reference proteome</keyword>
<organism evidence="1 2">
    <name type="scientific">[Mycobacterium] nativiensis</name>
    <dbReference type="NCBI Taxonomy" id="2855503"/>
    <lineage>
        <taxon>Bacteria</taxon>
        <taxon>Bacillati</taxon>
        <taxon>Actinomycetota</taxon>
        <taxon>Actinomycetes</taxon>
        <taxon>Mycobacteriales</taxon>
        <taxon>Mycobacteriaceae</taxon>
        <taxon>Mycolicibacter</taxon>
    </lineage>
</organism>
<gene>
    <name evidence="1" type="ORF">KV113_27235</name>
</gene>
<dbReference type="RefSeq" id="WP_329780653.1">
    <property type="nucleotide sequence ID" value="NZ_JAYJJU010000113.1"/>
</dbReference>
<sequence>MTTTTATHEMPPAIITHSVAAIRGEQKAGIDVYYARTPDARISVSFGGVLMVFYNCQAVQGLLEAFTAARGHSAMLPEQLPAPRAGGDEPVAHTTVAIEWTRRPNFAAVAQSGPNRLKSAHLHWVDLHVGPVTWQIRDRIALRSTIEMLADVHKTAIAVFNDGEKYSADPTAIDYRAA</sequence>
<evidence type="ECO:0008006" key="3">
    <source>
        <dbReference type="Google" id="ProtNLM"/>
    </source>
</evidence>